<evidence type="ECO:0000313" key="1">
    <source>
        <dbReference type="EMBL" id="GAA4618456.1"/>
    </source>
</evidence>
<gene>
    <name evidence="1" type="ORF">GCM10023195_82970</name>
</gene>
<dbReference type="RefSeq" id="WP_345366656.1">
    <property type="nucleotide sequence ID" value="NZ_BAABHJ010000040.1"/>
</dbReference>
<proteinExistence type="predicted"/>
<accession>A0ABP8TZR9</accession>
<sequence>MGEIKSSDLTWSLGATLNCPDLSELRDQIKVALNTATMAGLVTYEEMAKFVDALIDAMAGAEKFNMTRELGHPGISLRISIVRNGWSVTRRTSGRTKRYTVHITASAKPQLPQS</sequence>
<dbReference type="Proteomes" id="UP001500212">
    <property type="component" value="Unassembled WGS sequence"/>
</dbReference>
<name>A0ABP8TZR9_9ACTN</name>
<evidence type="ECO:0000313" key="2">
    <source>
        <dbReference type="Proteomes" id="UP001500212"/>
    </source>
</evidence>
<organism evidence="1 2">
    <name type="scientific">Actinoallomurus liliacearum</name>
    <dbReference type="NCBI Taxonomy" id="1080073"/>
    <lineage>
        <taxon>Bacteria</taxon>
        <taxon>Bacillati</taxon>
        <taxon>Actinomycetota</taxon>
        <taxon>Actinomycetes</taxon>
        <taxon>Streptosporangiales</taxon>
        <taxon>Thermomonosporaceae</taxon>
        <taxon>Actinoallomurus</taxon>
    </lineage>
</organism>
<reference evidence="2" key="1">
    <citation type="journal article" date="2019" name="Int. J. Syst. Evol. Microbiol.">
        <title>The Global Catalogue of Microorganisms (GCM) 10K type strain sequencing project: providing services to taxonomists for standard genome sequencing and annotation.</title>
        <authorList>
            <consortium name="The Broad Institute Genomics Platform"/>
            <consortium name="The Broad Institute Genome Sequencing Center for Infectious Disease"/>
            <person name="Wu L."/>
            <person name="Ma J."/>
        </authorList>
    </citation>
    <scope>NUCLEOTIDE SEQUENCE [LARGE SCALE GENOMIC DNA]</scope>
    <source>
        <strain evidence="2">JCM 17938</strain>
    </source>
</reference>
<protein>
    <submittedName>
        <fullName evidence="1">Uncharacterized protein</fullName>
    </submittedName>
</protein>
<keyword evidence="2" id="KW-1185">Reference proteome</keyword>
<dbReference type="EMBL" id="BAABHJ010000040">
    <property type="protein sequence ID" value="GAA4618456.1"/>
    <property type="molecule type" value="Genomic_DNA"/>
</dbReference>
<comment type="caution">
    <text evidence="1">The sequence shown here is derived from an EMBL/GenBank/DDBJ whole genome shotgun (WGS) entry which is preliminary data.</text>
</comment>